<dbReference type="PANTHER" id="PTHR43760">
    <property type="entry name" value="ENDORIBONUCLEASE-RELATED"/>
    <property type="match status" value="1"/>
</dbReference>
<dbReference type="Gene3D" id="3.30.1330.40">
    <property type="entry name" value="RutC-like"/>
    <property type="match status" value="1"/>
</dbReference>
<protein>
    <submittedName>
        <fullName evidence="2">Endoribonuclease</fullName>
    </submittedName>
</protein>
<dbReference type="AlphaFoldDB" id="A0A062U664"/>
<dbReference type="eggNOG" id="COG0251">
    <property type="taxonomic scope" value="Bacteria"/>
</dbReference>
<evidence type="ECO:0000259" key="1">
    <source>
        <dbReference type="Pfam" id="PF14588"/>
    </source>
</evidence>
<reference evidence="2 3" key="1">
    <citation type="submission" date="2013-04" db="EMBL/GenBank/DDBJ databases">
        <title>Hyphomonas sp. T24B3 Genome Sequencing.</title>
        <authorList>
            <person name="Lai Q."/>
            <person name="Shao Z."/>
        </authorList>
    </citation>
    <scope>NUCLEOTIDE SEQUENCE [LARGE SCALE GENOMIC DNA]</scope>
    <source>
        <strain evidence="2 3">T24B3</strain>
    </source>
</reference>
<proteinExistence type="predicted"/>
<dbReference type="Pfam" id="PF14588">
    <property type="entry name" value="YjgF_endoribonc"/>
    <property type="match status" value="1"/>
</dbReference>
<organism evidence="2 3">
    <name type="scientific">Hyphomonas pacifica</name>
    <dbReference type="NCBI Taxonomy" id="1280941"/>
    <lineage>
        <taxon>Bacteria</taxon>
        <taxon>Pseudomonadati</taxon>
        <taxon>Pseudomonadota</taxon>
        <taxon>Alphaproteobacteria</taxon>
        <taxon>Hyphomonadales</taxon>
        <taxon>Hyphomonadaceae</taxon>
        <taxon>Hyphomonas</taxon>
    </lineage>
</organism>
<dbReference type="STRING" id="1280941.HY2_01360"/>
<accession>A0A328JVY3</accession>
<name>A0A062U664_9PROT</name>
<accession>A0A062U664</accession>
<evidence type="ECO:0000313" key="3">
    <source>
        <dbReference type="Proteomes" id="UP000249123"/>
    </source>
</evidence>
<evidence type="ECO:0000313" key="2">
    <source>
        <dbReference type="EMBL" id="RAN34299.1"/>
    </source>
</evidence>
<dbReference type="EMBL" id="AWFB01000012">
    <property type="protein sequence ID" value="RAN34299.1"/>
    <property type="molecule type" value="Genomic_DNA"/>
</dbReference>
<dbReference type="SUPFAM" id="SSF55298">
    <property type="entry name" value="YjgF-like"/>
    <property type="match status" value="1"/>
</dbReference>
<dbReference type="PANTHER" id="PTHR43760:SF1">
    <property type="entry name" value="ENDORIBONUCLEASE L-PSP_CHORISMATE MUTASE-LIKE DOMAIN-CONTAINING PROTEIN"/>
    <property type="match status" value="1"/>
</dbReference>
<dbReference type="InterPro" id="IPR013813">
    <property type="entry name" value="Endoribo_LPSP/chorism_mut-like"/>
</dbReference>
<gene>
    <name evidence="2" type="ORF">HY3_01445</name>
</gene>
<comment type="caution">
    <text evidence="2">The sequence shown here is derived from an EMBL/GenBank/DDBJ whole genome shotgun (WGS) entry which is preliminary data.</text>
</comment>
<dbReference type="InterPro" id="IPR035959">
    <property type="entry name" value="RutC-like_sf"/>
</dbReference>
<dbReference type="CDD" id="cd02199">
    <property type="entry name" value="YjgF_YER057c_UK114_like_1"/>
    <property type="match status" value="1"/>
</dbReference>
<sequence>MDTNKEYSMTTPEARLDALGIVLPEPMKPVATYVAYVQTGNLLFVSGQVSASSEGLIKGRLGENMELSAGQQAARICGINLISQCHAALGDLSRIKRVVKLGGFVNAAPGFTDIPQVINGCSDLMAEVFGDAGKHARSAVSCPELPLGVAVEVDGIFEIAD</sequence>
<keyword evidence="3" id="KW-1185">Reference proteome</keyword>
<dbReference type="Proteomes" id="UP000249123">
    <property type="component" value="Unassembled WGS sequence"/>
</dbReference>
<feature type="domain" description="Endoribonuclease L-PSP/chorismate mutase-like" evidence="1">
    <location>
        <begin position="13"/>
        <end position="149"/>
    </location>
</feature>